<dbReference type="EMBL" id="LR797240">
    <property type="protein sequence ID" value="CAB4196051.1"/>
    <property type="molecule type" value="Genomic_DNA"/>
</dbReference>
<dbReference type="GO" id="GO:0004519">
    <property type="term" value="F:endonuclease activity"/>
    <property type="evidence" value="ECO:0007669"/>
    <property type="project" value="InterPro"/>
</dbReference>
<dbReference type="InterPro" id="IPR002711">
    <property type="entry name" value="HNH"/>
</dbReference>
<accession>A0A6J5MCS4</accession>
<organism evidence="2">
    <name type="scientific">uncultured Caudovirales phage</name>
    <dbReference type="NCBI Taxonomy" id="2100421"/>
    <lineage>
        <taxon>Viruses</taxon>
        <taxon>Duplodnaviria</taxon>
        <taxon>Heunggongvirae</taxon>
        <taxon>Uroviricota</taxon>
        <taxon>Caudoviricetes</taxon>
        <taxon>Peduoviridae</taxon>
        <taxon>Maltschvirus</taxon>
        <taxon>Maltschvirus maltsch</taxon>
    </lineage>
</organism>
<evidence type="ECO:0000313" key="4">
    <source>
        <dbReference type="EMBL" id="CAB4196051.1"/>
    </source>
</evidence>
<protein>
    <submittedName>
        <fullName evidence="2">HNHc domain containing protein</fullName>
    </submittedName>
</protein>
<dbReference type="EMBL" id="LR796845">
    <property type="protein sequence ID" value="CAB4169546.1"/>
    <property type="molecule type" value="Genomic_DNA"/>
</dbReference>
<dbReference type="CDD" id="cd00085">
    <property type="entry name" value="HNHc"/>
    <property type="match status" value="1"/>
</dbReference>
<dbReference type="GO" id="GO:0003676">
    <property type="term" value="F:nucleic acid binding"/>
    <property type="evidence" value="ECO:0007669"/>
    <property type="project" value="InterPro"/>
</dbReference>
<dbReference type="SMART" id="SM00507">
    <property type="entry name" value="HNHc"/>
    <property type="match status" value="1"/>
</dbReference>
<evidence type="ECO:0000313" key="2">
    <source>
        <dbReference type="EMBL" id="CAB4144458.1"/>
    </source>
</evidence>
<gene>
    <name evidence="4" type="ORF">UFOVP1296_53</name>
    <name evidence="2" type="ORF">UFOVP471_41</name>
    <name evidence="3" type="ORF">UFOVP890_53</name>
</gene>
<dbReference type="InterPro" id="IPR003615">
    <property type="entry name" value="HNH_nuc"/>
</dbReference>
<proteinExistence type="predicted"/>
<feature type="domain" description="HNH nuclease" evidence="1">
    <location>
        <begin position="29"/>
        <end position="82"/>
    </location>
</feature>
<sequence length="102" mass="11659">MKRTPIVRKTELKRTPFKPKAKSNHKWTKMRKSAIDRSSGYCEARWEGCTFRAAHVHHIKRRSQGGGDEVENLLAVCSHCHHMIHTNVAEAVTKGHLFTIKG</sequence>
<name>A0A6J5MCS4_9CAUD</name>
<reference evidence="2" key="1">
    <citation type="submission" date="2020-04" db="EMBL/GenBank/DDBJ databases">
        <authorList>
            <person name="Chiriac C."/>
            <person name="Salcher M."/>
            <person name="Ghai R."/>
            <person name="Kavagutti S V."/>
        </authorList>
    </citation>
    <scope>NUCLEOTIDE SEQUENCE</scope>
</reference>
<evidence type="ECO:0000313" key="3">
    <source>
        <dbReference type="EMBL" id="CAB4169546.1"/>
    </source>
</evidence>
<dbReference type="Gene3D" id="1.10.30.50">
    <property type="match status" value="1"/>
</dbReference>
<dbReference type="Pfam" id="PF01844">
    <property type="entry name" value="HNH"/>
    <property type="match status" value="1"/>
</dbReference>
<dbReference type="EMBL" id="LR796438">
    <property type="protein sequence ID" value="CAB4144458.1"/>
    <property type="molecule type" value="Genomic_DNA"/>
</dbReference>
<evidence type="ECO:0000259" key="1">
    <source>
        <dbReference type="SMART" id="SM00507"/>
    </source>
</evidence>
<dbReference type="GO" id="GO:0008270">
    <property type="term" value="F:zinc ion binding"/>
    <property type="evidence" value="ECO:0007669"/>
    <property type="project" value="InterPro"/>
</dbReference>